<sequence length="94" mass="10960">MQEKNEKEENIRLMVLERTYVLLTSAMSFVAALAWNDAIQSLFRQIFGTAASIYAKFFYAIIVTVVTVVSVWKINRFINRLKERMENKDAKKAH</sequence>
<dbReference type="Proteomes" id="UP000231581">
    <property type="component" value="Unassembled WGS sequence"/>
</dbReference>
<evidence type="ECO:0000313" key="3">
    <source>
        <dbReference type="Proteomes" id="UP000231581"/>
    </source>
</evidence>
<feature type="transmembrane region" description="Helical" evidence="1">
    <location>
        <begin position="57"/>
        <end position="75"/>
    </location>
</feature>
<dbReference type="AlphaFoldDB" id="A0A2H0BS94"/>
<evidence type="ECO:0000256" key="1">
    <source>
        <dbReference type="SAM" id="Phobius"/>
    </source>
</evidence>
<keyword evidence="1" id="KW-1133">Transmembrane helix</keyword>
<dbReference type="EMBL" id="PCSZ01000051">
    <property type="protein sequence ID" value="PIP60547.1"/>
    <property type="molecule type" value="Genomic_DNA"/>
</dbReference>
<evidence type="ECO:0000313" key="2">
    <source>
        <dbReference type="EMBL" id="PIP60547.1"/>
    </source>
</evidence>
<protein>
    <submittedName>
        <fullName evidence="2">Uncharacterized protein</fullName>
    </submittedName>
</protein>
<keyword evidence="1" id="KW-0812">Transmembrane</keyword>
<dbReference type="Pfam" id="PF18898">
    <property type="entry name" value="DUF5654"/>
    <property type="match status" value="1"/>
</dbReference>
<keyword evidence="1" id="KW-0472">Membrane</keyword>
<accession>A0A2H0BS94</accession>
<comment type="caution">
    <text evidence="2">The sequence shown here is derived from an EMBL/GenBank/DDBJ whole genome shotgun (WGS) entry which is preliminary data.</text>
</comment>
<gene>
    <name evidence="2" type="ORF">COX00_02650</name>
</gene>
<name>A0A2H0BS94_9BACT</name>
<dbReference type="InterPro" id="IPR043713">
    <property type="entry name" value="DUF5654"/>
</dbReference>
<reference evidence="2 3" key="1">
    <citation type="submission" date="2017-09" db="EMBL/GenBank/DDBJ databases">
        <title>Depth-based differentiation of microbial function through sediment-hosted aquifers and enrichment of novel symbionts in the deep terrestrial subsurface.</title>
        <authorList>
            <person name="Probst A.J."/>
            <person name="Ladd B."/>
            <person name="Jarett J.K."/>
            <person name="Geller-Mcgrath D.E."/>
            <person name="Sieber C.M."/>
            <person name="Emerson J.B."/>
            <person name="Anantharaman K."/>
            <person name="Thomas B.C."/>
            <person name="Malmstrom R."/>
            <person name="Stieglmeier M."/>
            <person name="Klingl A."/>
            <person name="Woyke T."/>
            <person name="Ryan C.M."/>
            <person name="Banfield J.F."/>
        </authorList>
    </citation>
    <scope>NUCLEOTIDE SEQUENCE [LARGE SCALE GENOMIC DNA]</scope>
    <source>
        <strain evidence="2">CG22_combo_CG10-13_8_21_14_all_47_17</strain>
    </source>
</reference>
<feature type="transmembrane region" description="Helical" evidence="1">
    <location>
        <begin position="20"/>
        <end position="37"/>
    </location>
</feature>
<proteinExistence type="predicted"/>
<organism evidence="2 3">
    <name type="scientific">Candidatus Uhrbacteria bacterium CG22_combo_CG10-13_8_21_14_all_47_17</name>
    <dbReference type="NCBI Taxonomy" id="1975041"/>
    <lineage>
        <taxon>Bacteria</taxon>
        <taxon>Candidatus Uhriibacteriota</taxon>
    </lineage>
</organism>